<dbReference type="EMBL" id="CP016279">
    <property type="protein sequence ID" value="ANP52456.1"/>
    <property type="molecule type" value="Genomic_DNA"/>
</dbReference>
<evidence type="ECO:0000313" key="5">
    <source>
        <dbReference type="Proteomes" id="UP001519309"/>
    </source>
</evidence>
<dbReference type="EMBL" id="JAGGLP010000036">
    <property type="protein sequence ID" value="MBP2055937.1"/>
    <property type="molecule type" value="Genomic_DNA"/>
</dbReference>
<dbReference type="AlphaFoldDB" id="A0A1B1B0U1"/>
<dbReference type="Proteomes" id="UP000092659">
    <property type="component" value="Chromosome"/>
</dbReference>
<feature type="domain" description="DUF4232" evidence="1">
    <location>
        <begin position="22"/>
        <end position="137"/>
    </location>
</feature>
<name>A0A1B1B0U1_9ACTN</name>
<evidence type="ECO:0000313" key="3">
    <source>
        <dbReference type="EMBL" id="MBP2055937.1"/>
    </source>
</evidence>
<evidence type="ECO:0000259" key="1">
    <source>
        <dbReference type="Pfam" id="PF14016"/>
    </source>
</evidence>
<keyword evidence="5" id="KW-1185">Reference proteome</keyword>
<accession>A0A1B1B0U1</accession>
<evidence type="ECO:0000313" key="4">
    <source>
        <dbReference type="Proteomes" id="UP000092659"/>
    </source>
</evidence>
<dbReference type="RefSeq" id="WP_067308598.1">
    <property type="nucleotide sequence ID" value="NZ_CP016279.1"/>
</dbReference>
<sequence length="163" mass="17332">MLSLAVLLGTVACGGHDSAANCGTSHLRWRLTRLTDKRPGAPAAMLTARNTGSQACALDGVPELDAQVGKAQGTTSKPKKGKAHRVVLDSGRTIDFPVFYDPHLAPDGYCFITADLDPSLYVTPPHPARHDYGASTQLTDAKGHHLKAQICEDTIQIGPPQPR</sequence>
<dbReference type="InterPro" id="IPR025326">
    <property type="entry name" value="DUF4232"/>
</dbReference>
<gene>
    <name evidence="2" type="ORF">AVL59_25575</name>
    <name evidence="3" type="ORF">J2Z21_008954</name>
</gene>
<dbReference type="OrthoDB" id="4219787at2"/>
<protein>
    <recommendedName>
        <fullName evidence="1">DUF4232 domain-containing protein</fullName>
    </recommendedName>
</protein>
<reference evidence="2 4" key="1">
    <citation type="submission" date="2016-06" db="EMBL/GenBank/DDBJ databases">
        <title>Complete genome sequence of Streptomyces griseochromogenes ATCC 14511, the Blasticidin S producer.</title>
        <authorList>
            <person name="Wu L."/>
        </authorList>
    </citation>
    <scope>NUCLEOTIDE SEQUENCE [LARGE SCALE GENOMIC DNA]</scope>
    <source>
        <strain evidence="2 4">ATCC 14511</strain>
    </source>
</reference>
<evidence type="ECO:0000313" key="2">
    <source>
        <dbReference type="EMBL" id="ANP52456.1"/>
    </source>
</evidence>
<dbReference type="KEGG" id="sgs:AVL59_25575"/>
<dbReference type="Pfam" id="PF14016">
    <property type="entry name" value="DUF4232"/>
    <property type="match status" value="1"/>
</dbReference>
<reference evidence="3 5" key="2">
    <citation type="submission" date="2021-03" db="EMBL/GenBank/DDBJ databases">
        <title>Genomic Encyclopedia of Type Strains, Phase IV (KMG-IV): sequencing the most valuable type-strain genomes for metagenomic binning, comparative biology and taxonomic classification.</title>
        <authorList>
            <person name="Goeker M."/>
        </authorList>
    </citation>
    <scope>NUCLEOTIDE SEQUENCE [LARGE SCALE GENOMIC DNA]</scope>
    <source>
        <strain evidence="3 5">DSM 40499</strain>
    </source>
</reference>
<dbReference type="Proteomes" id="UP001519309">
    <property type="component" value="Unassembled WGS sequence"/>
</dbReference>
<proteinExistence type="predicted"/>
<organism evidence="2 4">
    <name type="scientific">Streptomyces griseochromogenes</name>
    <dbReference type="NCBI Taxonomy" id="68214"/>
    <lineage>
        <taxon>Bacteria</taxon>
        <taxon>Bacillati</taxon>
        <taxon>Actinomycetota</taxon>
        <taxon>Actinomycetes</taxon>
        <taxon>Kitasatosporales</taxon>
        <taxon>Streptomycetaceae</taxon>
        <taxon>Streptomyces</taxon>
    </lineage>
</organism>